<feature type="compositionally biased region" description="Basic and acidic residues" evidence="1">
    <location>
        <begin position="172"/>
        <end position="182"/>
    </location>
</feature>
<sequence length="289" mass="31946">MKWPALFSCPHTDTGSFCVQESRAEELWQEGFCSSLPVELHGSTISQLEEDRREDKCRTADCGFGAGLPLLEGTLHHRFLFSRNRLQRFVAFQTAAGAGQRHRFGSELLATARRLAVRPRQAGQHRSRSLRFRADAVPFWKGSGGSQWTAPQQIWGKRSWFEGKRSGGAGPREQRARFHGTEAAEAAGAAGPLGSQVSSRSRRSKGAHLCGPSATQAFRPRAPRRRRCLVGPSCCRALRRETHLAGPASPAHQLLPRELNFCTGLGLAEPEWRAARSRGGGWSRSTPRR</sequence>
<reference evidence="2" key="1">
    <citation type="submission" date="2023-04" db="EMBL/GenBank/DDBJ databases">
        <authorList>
            <consortium name="ELIXIR-Norway"/>
        </authorList>
    </citation>
    <scope>NUCLEOTIDE SEQUENCE [LARGE SCALE GENOMIC DNA]</scope>
</reference>
<feature type="region of interest" description="Disordered" evidence="1">
    <location>
        <begin position="164"/>
        <end position="215"/>
    </location>
</feature>
<protein>
    <submittedName>
        <fullName evidence="2">Uncharacterized protein</fullName>
    </submittedName>
</protein>
<keyword evidence="3" id="KW-1185">Reference proteome</keyword>
<evidence type="ECO:0000313" key="2">
    <source>
        <dbReference type="EMBL" id="CAI9175353.1"/>
    </source>
</evidence>
<evidence type="ECO:0000256" key="1">
    <source>
        <dbReference type="SAM" id="MobiDB-lite"/>
    </source>
</evidence>
<proteinExistence type="predicted"/>
<accession>A0ABN8ZS02</accession>
<dbReference type="EMBL" id="OX459941">
    <property type="protein sequence ID" value="CAI9175353.1"/>
    <property type="molecule type" value="Genomic_DNA"/>
</dbReference>
<name>A0ABN8ZS02_RANTA</name>
<gene>
    <name evidence="2" type="ORF">MRATA1EN1_LOCUS24315</name>
</gene>
<organism evidence="2 3">
    <name type="scientific">Rangifer tarandus platyrhynchus</name>
    <name type="common">Svalbard reindeer</name>
    <dbReference type="NCBI Taxonomy" id="3082113"/>
    <lineage>
        <taxon>Eukaryota</taxon>
        <taxon>Metazoa</taxon>
        <taxon>Chordata</taxon>
        <taxon>Craniata</taxon>
        <taxon>Vertebrata</taxon>
        <taxon>Euteleostomi</taxon>
        <taxon>Mammalia</taxon>
        <taxon>Eutheria</taxon>
        <taxon>Laurasiatheria</taxon>
        <taxon>Artiodactyla</taxon>
        <taxon>Ruminantia</taxon>
        <taxon>Pecora</taxon>
        <taxon>Cervidae</taxon>
        <taxon>Odocoileinae</taxon>
        <taxon>Rangifer</taxon>
    </lineage>
</organism>
<dbReference type="Proteomes" id="UP001176941">
    <property type="component" value="Chromosome 5"/>
</dbReference>
<evidence type="ECO:0000313" key="3">
    <source>
        <dbReference type="Proteomes" id="UP001176941"/>
    </source>
</evidence>